<comment type="caution">
    <text evidence="2">The sequence shown here is derived from an EMBL/GenBank/DDBJ whole genome shotgun (WGS) entry which is preliminary data.</text>
</comment>
<proteinExistence type="predicted"/>
<gene>
    <name evidence="2" type="ORF">SLOPH_2457</name>
</gene>
<organism evidence="2 3">
    <name type="scientific">Spraguea lophii (strain 42_110)</name>
    <name type="common">Microsporidian parasite</name>
    <dbReference type="NCBI Taxonomy" id="1358809"/>
    <lineage>
        <taxon>Eukaryota</taxon>
        <taxon>Fungi</taxon>
        <taxon>Fungi incertae sedis</taxon>
        <taxon>Microsporidia</taxon>
        <taxon>Spragueidae</taxon>
        <taxon>Spraguea</taxon>
    </lineage>
</organism>
<dbReference type="HOGENOM" id="CLU_187872_0_0_1"/>
<name>S7W7D6_SPRLO</name>
<evidence type="ECO:0000313" key="3">
    <source>
        <dbReference type="Proteomes" id="UP000014978"/>
    </source>
</evidence>
<dbReference type="SMART" id="SM00651">
    <property type="entry name" value="Sm"/>
    <property type="match status" value="1"/>
</dbReference>
<dbReference type="InterPro" id="IPR001163">
    <property type="entry name" value="Sm_dom_euk/arc"/>
</dbReference>
<sequence length="69" mass="7877">MFYNNYISKRIKVKTIDGIEYIGRLISIDGYLNLALESVIVTNIEDIEPMVLNSVYVKGNNIEVIVLLE</sequence>
<dbReference type="InParanoid" id="S7W7D6"/>
<dbReference type="PROSITE" id="PS52002">
    <property type="entry name" value="SM"/>
    <property type="match status" value="1"/>
</dbReference>
<dbReference type="InterPro" id="IPR047575">
    <property type="entry name" value="Sm"/>
</dbReference>
<evidence type="ECO:0000259" key="1">
    <source>
        <dbReference type="PROSITE" id="PS52002"/>
    </source>
</evidence>
<dbReference type="Pfam" id="PF01423">
    <property type="entry name" value="LSM"/>
    <property type="match status" value="1"/>
</dbReference>
<dbReference type="Gene3D" id="2.30.30.100">
    <property type="match status" value="1"/>
</dbReference>
<reference evidence="3" key="1">
    <citation type="journal article" date="2013" name="PLoS Genet.">
        <title>The genome of Spraguea lophii and the basis of host-microsporidian interactions.</title>
        <authorList>
            <person name="Campbell S.E."/>
            <person name="Williams T.A."/>
            <person name="Yousuf A."/>
            <person name="Soanes D.M."/>
            <person name="Paszkiewicz K.H."/>
            <person name="Williams B.A.P."/>
        </authorList>
    </citation>
    <scope>NUCLEOTIDE SEQUENCE [LARGE SCALE GENOMIC DNA]</scope>
    <source>
        <strain evidence="3">42_110</strain>
    </source>
</reference>
<protein>
    <submittedName>
        <fullName evidence="2">U6 snRNA-associated sm-like protein lsm6</fullName>
    </submittedName>
</protein>
<dbReference type="GO" id="GO:0032991">
    <property type="term" value="C:protein-containing complex"/>
    <property type="evidence" value="ECO:0007669"/>
    <property type="project" value="UniProtKB-ARBA"/>
</dbReference>
<accession>S7W7D6</accession>
<dbReference type="EMBL" id="ATCN01000575">
    <property type="protein sequence ID" value="EPR78750.1"/>
    <property type="molecule type" value="Genomic_DNA"/>
</dbReference>
<dbReference type="OrthoDB" id="2188491at2759"/>
<dbReference type="InterPro" id="IPR010920">
    <property type="entry name" value="LSM_dom_sf"/>
</dbReference>
<dbReference type="AlphaFoldDB" id="S7W7D6"/>
<evidence type="ECO:0000313" key="2">
    <source>
        <dbReference type="EMBL" id="EPR78750.1"/>
    </source>
</evidence>
<keyword evidence="3" id="KW-1185">Reference proteome</keyword>
<dbReference type="GO" id="GO:0003723">
    <property type="term" value="F:RNA binding"/>
    <property type="evidence" value="ECO:0007669"/>
    <property type="project" value="InterPro"/>
</dbReference>
<dbReference type="SUPFAM" id="SSF50182">
    <property type="entry name" value="Sm-like ribonucleoproteins"/>
    <property type="match status" value="1"/>
</dbReference>
<dbReference type="VEuPathDB" id="MicrosporidiaDB:SLOPH_2457"/>
<dbReference type="OMA" id="CIYRGKA"/>
<feature type="domain" description="Sm" evidence="1">
    <location>
        <begin position="1"/>
        <end position="69"/>
    </location>
</feature>
<dbReference type="Proteomes" id="UP000014978">
    <property type="component" value="Unassembled WGS sequence"/>
</dbReference>